<dbReference type="EMBL" id="QLLK01000009">
    <property type="protein sequence ID" value="RAI86999.1"/>
    <property type="molecule type" value="Genomic_DNA"/>
</dbReference>
<dbReference type="OrthoDB" id="9796058at2"/>
<dbReference type="RefSeq" id="WP_111612437.1">
    <property type="nucleotide sequence ID" value="NZ_CP187512.1"/>
</dbReference>
<proteinExistence type="inferred from homology"/>
<keyword evidence="4" id="KW-1185">Reference proteome</keyword>
<protein>
    <submittedName>
        <fullName evidence="3">Uncharacterized protein YjbJ (UPF0337 family)</fullName>
    </submittedName>
</protein>
<dbReference type="Pfam" id="PF05532">
    <property type="entry name" value="CsbD"/>
    <property type="match status" value="1"/>
</dbReference>
<accession>A0A327P400</accession>
<dbReference type="SUPFAM" id="SSF69047">
    <property type="entry name" value="Hypothetical protein YjbJ"/>
    <property type="match status" value="1"/>
</dbReference>
<dbReference type="InterPro" id="IPR008462">
    <property type="entry name" value="CsbD"/>
</dbReference>
<evidence type="ECO:0000256" key="1">
    <source>
        <dbReference type="ARBA" id="ARBA00009129"/>
    </source>
</evidence>
<reference evidence="3 4" key="1">
    <citation type="submission" date="2018-06" db="EMBL/GenBank/DDBJ databases">
        <title>Genomic Encyclopedia of Archaeal and Bacterial Type Strains, Phase II (KMG-II): from individual species to whole genera.</title>
        <authorList>
            <person name="Goeker M."/>
        </authorList>
    </citation>
    <scope>NUCLEOTIDE SEQUENCE [LARGE SCALE GENOMIC DNA]</scope>
    <source>
        <strain evidence="3 4">DSM 23446</strain>
    </source>
</reference>
<evidence type="ECO:0000313" key="4">
    <source>
        <dbReference type="Proteomes" id="UP000249610"/>
    </source>
</evidence>
<dbReference type="PANTHER" id="PTHR34977:SF1">
    <property type="entry name" value="UPF0337 PROTEIN YJBJ"/>
    <property type="match status" value="1"/>
</dbReference>
<dbReference type="PANTHER" id="PTHR34977">
    <property type="entry name" value="UPF0337 PROTEIN YJBJ"/>
    <property type="match status" value="1"/>
</dbReference>
<comment type="caution">
    <text evidence="3">The sequence shown here is derived from an EMBL/GenBank/DDBJ whole genome shotgun (WGS) entry which is preliminary data.</text>
</comment>
<dbReference type="AlphaFoldDB" id="A0A327P400"/>
<evidence type="ECO:0000259" key="2">
    <source>
        <dbReference type="Pfam" id="PF05532"/>
    </source>
</evidence>
<dbReference type="Proteomes" id="UP000249610">
    <property type="component" value="Unassembled WGS sequence"/>
</dbReference>
<dbReference type="InterPro" id="IPR036629">
    <property type="entry name" value="YjbJ_sf"/>
</dbReference>
<organism evidence="3 4">
    <name type="scientific">Algoriphagus yeomjeoni</name>
    <dbReference type="NCBI Taxonomy" id="291403"/>
    <lineage>
        <taxon>Bacteria</taxon>
        <taxon>Pseudomonadati</taxon>
        <taxon>Bacteroidota</taxon>
        <taxon>Cytophagia</taxon>
        <taxon>Cytophagales</taxon>
        <taxon>Cyclobacteriaceae</taxon>
        <taxon>Algoriphagus</taxon>
    </lineage>
</organism>
<gene>
    <name evidence="3" type="ORF">LV83_03105</name>
</gene>
<sequence>MSSFEDKIKGNWNEIKGKLKQEYGELTEDDLMHDEGRADELLGKIQQKTGKSKEEVKSFIDSI</sequence>
<name>A0A327P400_9BACT</name>
<dbReference type="InterPro" id="IPR050423">
    <property type="entry name" value="UPF0337_stress_rsp"/>
</dbReference>
<evidence type="ECO:0000313" key="3">
    <source>
        <dbReference type="EMBL" id="RAI86999.1"/>
    </source>
</evidence>
<comment type="similarity">
    <text evidence="1">Belongs to the UPF0337 (CsbD) family.</text>
</comment>
<dbReference type="Gene3D" id="1.10.1470.10">
    <property type="entry name" value="YjbJ"/>
    <property type="match status" value="1"/>
</dbReference>
<feature type="domain" description="CsbD-like" evidence="2">
    <location>
        <begin position="6"/>
        <end position="58"/>
    </location>
</feature>